<dbReference type="AlphaFoldDB" id="A0A7J8LIR5"/>
<protein>
    <submittedName>
        <fullName evidence="1">Uncharacterized protein</fullName>
    </submittedName>
</protein>
<dbReference type="EMBL" id="JABEZX010000003">
    <property type="protein sequence ID" value="MBA0552313.1"/>
    <property type="molecule type" value="Genomic_DNA"/>
</dbReference>
<evidence type="ECO:0000313" key="2">
    <source>
        <dbReference type="Proteomes" id="UP000593572"/>
    </source>
</evidence>
<evidence type="ECO:0000313" key="1">
    <source>
        <dbReference type="EMBL" id="MBA0552313.1"/>
    </source>
</evidence>
<comment type="caution">
    <text evidence="1">The sequence shown here is derived from an EMBL/GenBank/DDBJ whole genome shotgun (WGS) entry which is preliminary data.</text>
</comment>
<reference evidence="1 2" key="1">
    <citation type="journal article" date="2019" name="Genome Biol. Evol.">
        <title>Insights into the evolution of the New World diploid cottons (Gossypium, subgenus Houzingenia) based on genome sequencing.</title>
        <authorList>
            <person name="Grover C.E."/>
            <person name="Arick M.A. 2nd"/>
            <person name="Thrash A."/>
            <person name="Conover J.L."/>
            <person name="Sanders W.S."/>
            <person name="Peterson D.G."/>
            <person name="Frelichowski J.E."/>
            <person name="Scheffler J.A."/>
            <person name="Scheffler B.E."/>
            <person name="Wendel J.F."/>
        </authorList>
    </citation>
    <scope>NUCLEOTIDE SEQUENCE [LARGE SCALE GENOMIC DNA]</scope>
    <source>
        <strain evidence="1">157</strain>
        <tissue evidence="1">Leaf</tissue>
    </source>
</reference>
<feature type="non-terminal residue" evidence="1">
    <location>
        <position position="72"/>
    </location>
</feature>
<dbReference type="Proteomes" id="UP000593572">
    <property type="component" value="Unassembled WGS sequence"/>
</dbReference>
<name>A0A7J8LIR5_9ROSI</name>
<keyword evidence="2" id="KW-1185">Reference proteome</keyword>
<sequence>MAATRFEIEKYDGVTNFNLLQVRMMTILVQTGLKKVVIEKKSENLNQTEWEEFDEKTLSTIQLCLTNTVLQK</sequence>
<gene>
    <name evidence="1" type="ORF">Golob_023138</name>
</gene>
<proteinExistence type="predicted"/>
<organism evidence="1 2">
    <name type="scientific">Gossypium lobatum</name>
    <dbReference type="NCBI Taxonomy" id="34289"/>
    <lineage>
        <taxon>Eukaryota</taxon>
        <taxon>Viridiplantae</taxon>
        <taxon>Streptophyta</taxon>
        <taxon>Embryophyta</taxon>
        <taxon>Tracheophyta</taxon>
        <taxon>Spermatophyta</taxon>
        <taxon>Magnoliopsida</taxon>
        <taxon>eudicotyledons</taxon>
        <taxon>Gunneridae</taxon>
        <taxon>Pentapetalae</taxon>
        <taxon>rosids</taxon>
        <taxon>malvids</taxon>
        <taxon>Malvales</taxon>
        <taxon>Malvaceae</taxon>
        <taxon>Malvoideae</taxon>
        <taxon>Gossypium</taxon>
    </lineage>
</organism>
<accession>A0A7J8LIR5</accession>